<feature type="region of interest" description="Disordered" evidence="7">
    <location>
        <begin position="1"/>
        <end position="63"/>
    </location>
</feature>
<feature type="compositionally biased region" description="Basic and acidic residues" evidence="7">
    <location>
        <begin position="19"/>
        <end position="33"/>
    </location>
</feature>
<evidence type="ECO:0000313" key="10">
    <source>
        <dbReference type="EMBL" id="KAF0739515.1"/>
    </source>
</evidence>
<feature type="compositionally biased region" description="Basic and acidic residues" evidence="7">
    <location>
        <begin position="307"/>
        <end position="321"/>
    </location>
</feature>
<sequence>MVKSDEPSGGSTGAPSPVREFRKTRGRPPNREGKARKKRKLNKEAKSKRNDDDDEEEDEDDESEILDLCEICNINENDELSLICDACDKVYHTYCLDPPLKEIPPGEWVCPKCDVPQKEPEKAASEPTQSVETKEKSPPKKEKRVSPQRTPSKSSFPSNQNTPHLPAIAPPALPMSMMSRSSMAAPPPTHIMPHPVAASFPHAQQERHQATEMIEIQDQNAFLRRENQKLMDWVDRLTRRIDELQPLEETLRATQYKCRKMESQILDYQSQLAMMAKSPPQYGQSNPHAALPKFVTRPYMPTTLPRVDGRSSDPRHLDADYRPAPISSGAHYLSSSRRKDYPEPNYESEYSRAPPHEESHGRRFSNPMSHMDSYYRESSSSAAYHASGSHQLPGPPLPYSQPPVYQKRSYPHQSYHDQAQTSSSHIYRERQTPERQSSYQYQPHSNSEHSFLPRPVLPTEAYGVKKEDQKEPIQVYSSDDDESSKRPTQAEREDDAISVLNSMKRGEPAPTERLNMSTPPHDSDASTTPLSTVMPSDIPSTGKRIGLYTPRSRRLMLDRYLLKRTKRLSRHKWFKYPVRKTLADTRPRVKGRFVKHDSVDDEEMSSPQKSESPRDMLAEEAMHISDFDYIKAFANLVKETKEQVDNVVVEILKNKQRQGELVSWDTWTIGLEQSVMSLLPREYVCNSPFPNIFGELVYVLGDAEEDSNQENYCKALQAGAIYVAICLSLYSTTNPPSKYGNSISPILKHYVKTMDELWEAEPNLQKKHTFAMMKSIVDGIAGVICVGYDDGKQFLQPVSVAQILDNGQTTSEDGNPTP</sequence>
<evidence type="ECO:0000313" key="11">
    <source>
        <dbReference type="Proteomes" id="UP000481153"/>
    </source>
</evidence>
<feature type="domain" description="CCT" evidence="9">
    <location>
        <begin position="553"/>
        <end position="596"/>
    </location>
</feature>
<feature type="region of interest" description="Disordered" evidence="7">
    <location>
        <begin position="118"/>
        <end position="169"/>
    </location>
</feature>
<dbReference type="GO" id="GO:0006355">
    <property type="term" value="P:regulation of DNA-templated transcription"/>
    <property type="evidence" value="ECO:0007669"/>
    <property type="project" value="InterPro"/>
</dbReference>
<dbReference type="InterPro" id="IPR019787">
    <property type="entry name" value="Znf_PHD-finger"/>
</dbReference>
<dbReference type="Pfam" id="PF06203">
    <property type="entry name" value="CCT"/>
    <property type="match status" value="1"/>
</dbReference>
<feature type="compositionally biased region" description="Polar residues" evidence="7">
    <location>
        <begin position="434"/>
        <end position="449"/>
    </location>
</feature>
<dbReference type="AlphaFoldDB" id="A0A6G0XGS2"/>
<feature type="compositionally biased region" description="Basic and acidic residues" evidence="7">
    <location>
        <begin position="42"/>
        <end position="51"/>
    </location>
</feature>
<dbReference type="InterPro" id="IPR011011">
    <property type="entry name" value="Znf_FYVE_PHD"/>
</dbReference>
<dbReference type="SUPFAM" id="SSF57903">
    <property type="entry name" value="FYVE/PHD zinc finger"/>
    <property type="match status" value="1"/>
</dbReference>
<dbReference type="InterPro" id="IPR001965">
    <property type="entry name" value="Znf_PHD"/>
</dbReference>
<dbReference type="PROSITE" id="PS51017">
    <property type="entry name" value="CCT"/>
    <property type="match status" value="1"/>
</dbReference>
<keyword evidence="4" id="KW-0862">Zinc</keyword>
<dbReference type="InterPro" id="IPR013083">
    <property type="entry name" value="Znf_RING/FYVE/PHD"/>
</dbReference>
<evidence type="ECO:0000256" key="5">
    <source>
        <dbReference type="ARBA" id="ARBA00023242"/>
    </source>
</evidence>
<evidence type="ECO:0000256" key="2">
    <source>
        <dbReference type="ARBA" id="ARBA00022723"/>
    </source>
</evidence>
<name>A0A6G0XGS2_9STRA</name>
<dbReference type="InterPro" id="IPR010402">
    <property type="entry name" value="CCT_domain"/>
</dbReference>
<proteinExistence type="predicted"/>
<feature type="region of interest" description="Disordered" evidence="7">
    <location>
        <begin position="595"/>
        <end position="614"/>
    </location>
</feature>
<dbReference type="GO" id="GO:0008270">
    <property type="term" value="F:zinc ion binding"/>
    <property type="evidence" value="ECO:0007669"/>
    <property type="project" value="UniProtKB-KW"/>
</dbReference>
<evidence type="ECO:0000256" key="1">
    <source>
        <dbReference type="ARBA" id="ARBA00004123"/>
    </source>
</evidence>
<feature type="domain" description="PHD-type" evidence="8">
    <location>
        <begin position="66"/>
        <end position="116"/>
    </location>
</feature>
<dbReference type="SMART" id="SM00249">
    <property type="entry name" value="PHD"/>
    <property type="match status" value="1"/>
</dbReference>
<evidence type="ECO:0000256" key="4">
    <source>
        <dbReference type="ARBA" id="ARBA00022833"/>
    </source>
</evidence>
<organism evidence="10 11">
    <name type="scientific">Aphanomyces euteiches</name>
    <dbReference type="NCBI Taxonomy" id="100861"/>
    <lineage>
        <taxon>Eukaryota</taxon>
        <taxon>Sar</taxon>
        <taxon>Stramenopiles</taxon>
        <taxon>Oomycota</taxon>
        <taxon>Saprolegniomycetes</taxon>
        <taxon>Saprolegniales</taxon>
        <taxon>Verrucalvaceae</taxon>
        <taxon>Aphanomyces</taxon>
    </lineage>
</organism>
<keyword evidence="2" id="KW-0479">Metal-binding</keyword>
<feature type="compositionally biased region" description="Polar residues" evidence="7">
    <location>
        <begin position="148"/>
        <end position="163"/>
    </location>
</feature>
<comment type="subcellular location">
    <subcellularLocation>
        <location evidence="1">Nucleus</location>
    </subcellularLocation>
</comment>
<evidence type="ECO:0000256" key="7">
    <source>
        <dbReference type="SAM" id="MobiDB-lite"/>
    </source>
</evidence>
<evidence type="ECO:0000256" key="6">
    <source>
        <dbReference type="PROSITE-ProRule" id="PRU00146"/>
    </source>
</evidence>
<dbReference type="EMBL" id="VJMJ01000063">
    <property type="protein sequence ID" value="KAF0739515.1"/>
    <property type="molecule type" value="Genomic_DNA"/>
</dbReference>
<dbReference type="PANTHER" id="PTHR14296">
    <property type="entry name" value="REMODELING AND SPACING FACTOR 1"/>
    <property type="match status" value="1"/>
</dbReference>
<dbReference type="CDD" id="cd15519">
    <property type="entry name" value="PHD1_Lid2p_like"/>
    <property type="match status" value="1"/>
</dbReference>
<feature type="region of interest" description="Disordered" evidence="7">
    <location>
        <begin position="300"/>
        <end position="545"/>
    </location>
</feature>
<evidence type="ECO:0000259" key="9">
    <source>
        <dbReference type="PROSITE" id="PS51017"/>
    </source>
</evidence>
<dbReference type="InterPro" id="IPR019786">
    <property type="entry name" value="Zinc_finger_PHD-type_CS"/>
</dbReference>
<dbReference type="InterPro" id="IPR028938">
    <property type="entry name" value="Rsf1-like"/>
</dbReference>
<dbReference type="PROSITE" id="PS01359">
    <property type="entry name" value="ZF_PHD_1"/>
    <property type="match status" value="1"/>
</dbReference>
<feature type="compositionally biased region" description="Polar residues" evidence="7">
    <location>
        <begin position="514"/>
        <end position="534"/>
    </location>
</feature>
<keyword evidence="11" id="KW-1185">Reference proteome</keyword>
<feature type="compositionally biased region" description="Acidic residues" evidence="7">
    <location>
        <begin position="52"/>
        <end position="63"/>
    </location>
</feature>
<dbReference type="PANTHER" id="PTHR14296:SF3">
    <property type="entry name" value="DIKAR, ISOFORM F"/>
    <property type="match status" value="1"/>
</dbReference>
<dbReference type="Proteomes" id="UP000481153">
    <property type="component" value="Unassembled WGS sequence"/>
</dbReference>
<feature type="compositionally biased region" description="Polar residues" evidence="7">
    <location>
        <begin position="416"/>
        <end position="425"/>
    </location>
</feature>
<keyword evidence="5" id="KW-0539">Nucleus</keyword>
<feature type="compositionally biased region" description="Low complexity" evidence="7">
    <location>
        <begin position="369"/>
        <end position="392"/>
    </location>
</feature>
<accession>A0A6G0XGS2</accession>
<evidence type="ECO:0000259" key="8">
    <source>
        <dbReference type="PROSITE" id="PS50016"/>
    </source>
</evidence>
<gene>
    <name evidence="10" type="ORF">Ae201684_004698</name>
</gene>
<dbReference type="Gene3D" id="3.30.40.10">
    <property type="entry name" value="Zinc/RING finger domain, C3HC4 (zinc finger)"/>
    <property type="match status" value="1"/>
</dbReference>
<evidence type="ECO:0000256" key="3">
    <source>
        <dbReference type="ARBA" id="ARBA00022771"/>
    </source>
</evidence>
<dbReference type="Pfam" id="PF00628">
    <property type="entry name" value="PHD"/>
    <property type="match status" value="1"/>
</dbReference>
<keyword evidence="3 6" id="KW-0863">Zinc-finger</keyword>
<evidence type="ECO:0008006" key="12">
    <source>
        <dbReference type="Google" id="ProtNLM"/>
    </source>
</evidence>
<dbReference type="GO" id="GO:0031213">
    <property type="term" value="C:RSF complex"/>
    <property type="evidence" value="ECO:0007669"/>
    <property type="project" value="InterPro"/>
</dbReference>
<protein>
    <recommendedName>
        <fullName evidence="12">PHD-type domain-containing protein</fullName>
    </recommendedName>
</protein>
<comment type="caution">
    <text evidence="10">The sequence shown here is derived from an EMBL/GenBank/DDBJ whole genome shotgun (WGS) entry which is preliminary data.</text>
</comment>
<dbReference type="PROSITE" id="PS50016">
    <property type="entry name" value="ZF_PHD_2"/>
    <property type="match status" value="1"/>
</dbReference>
<reference evidence="10 11" key="1">
    <citation type="submission" date="2019-07" db="EMBL/GenBank/DDBJ databases">
        <title>Genomics analysis of Aphanomyces spp. identifies a new class of oomycete effector associated with host adaptation.</title>
        <authorList>
            <person name="Gaulin E."/>
        </authorList>
    </citation>
    <scope>NUCLEOTIDE SEQUENCE [LARGE SCALE GENOMIC DNA]</scope>
    <source>
        <strain evidence="10 11">ATCC 201684</strain>
    </source>
</reference>
<dbReference type="VEuPathDB" id="FungiDB:AeMF1_018958"/>